<keyword evidence="3" id="KW-1185">Reference proteome</keyword>
<evidence type="ECO:0000259" key="1">
    <source>
        <dbReference type="Pfam" id="PF08940"/>
    </source>
</evidence>
<comment type="caution">
    <text evidence="2">The sequence shown here is derived from an EMBL/GenBank/DDBJ whole genome shotgun (WGS) entry which is preliminary data.</text>
</comment>
<dbReference type="Gene3D" id="2.30.30.440">
    <property type="entry name" value="Domain of unknown function DUF1918"/>
    <property type="match status" value="1"/>
</dbReference>
<proteinExistence type="predicted"/>
<name>A0A402DPY3_9CELL</name>
<evidence type="ECO:0000313" key="3">
    <source>
        <dbReference type="Proteomes" id="UP000289954"/>
    </source>
</evidence>
<reference evidence="2 3" key="1">
    <citation type="submission" date="2019-01" db="EMBL/GenBank/DDBJ databases">
        <title>Draft genome sequence of Cellulomonas takizawaensis strain TKZ-21.</title>
        <authorList>
            <person name="Yamamura H."/>
            <person name="Hayashi T."/>
            <person name="Hamada M."/>
            <person name="Serisawa Y."/>
            <person name="Matsuyama K."/>
            <person name="Nakagawa Y."/>
            <person name="Otoguro M."/>
            <person name="Yanagida F."/>
            <person name="Hayakawa M."/>
        </authorList>
    </citation>
    <scope>NUCLEOTIDE SEQUENCE [LARGE SCALE GENOMIC DNA]</scope>
    <source>
        <strain evidence="2 3">NBRC12680</strain>
    </source>
</reference>
<dbReference type="EMBL" id="BIMR01000076">
    <property type="protein sequence ID" value="GCE76141.1"/>
    <property type="molecule type" value="Genomic_DNA"/>
</dbReference>
<dbReference type="AlphaFoldDB" id="A0A402DPY3"/>
<organism evidence="2 3">
    <name type="scientific">Cellulomonas biazotea</name>
    <dbReference type="NCBI Taxonomy" id="1709"/>
    <lineage>
        <taxon>Bacteria</taxon>
        <taxon>Bacillati</taxon>
        <taxon>Actinomycetota</taxon>
        <taxon>Actinomycetes</taxon>
        <taxon>Micrococcales</taxon>
        <taxon>Cellulomonadaceae</taxon>
        <taxon>Cellulomonas</taxon>
    </lineage>
</organism>
<dbReference type="SUPFAM" id="SSF50118">
    <property type="entry name" value="Cell growth inhibitor/plasmid maintenance toxic component"/>
    <property type="match status" value="1"/>
</dbReference>
<protein>
    <submittedName>
        <fullName evidence="2">DUF1918 domain-containing protein</fullName>
    </submittedName>
</protein>
<dbReference type="InterPro" id="IPR015035">
    <property type="entry name" value="DUF1918"/>
</dbReference>
<gene>
    <name evidence="2" type="ORF">CBZ_11970</name>
</gene>
<sequence length="60" mass="6318">MHAEVGDKVVVHGRTVGTADRSGTVVEARGSEGPYLVRFDDGHESLVFPGPDVSIESHAS</sequence>
<evidence type="ECO:0000313" key="2">
    <source>
        <dbReference type="EMBL" id="GCE76141.1"/>
    </source>
</evidence>
<dbReference type="OrthoDB" id="4828144at2"/>
<dbReference type="Proteomes" id="UP000289954">
    <property type="component" value="Unassembled WGS sequence"/>
</dbReference>
<dbReference type="RefSeq" id="WP_130780743.1">
    <property type="nucleotide sequence ID" value="NZ_BIMR01000076.1"/>
</dbReference>
<accession>A0A402DPY3</accession>
<feature type="domain" description="DUF1918" evidence="1">
    <location>
        <begin position="1"/>
        <end position="55"/>
    </location>
</feature>
<dbReference type="Pfam" id="PF08940">
    <property type="entry name" value="DUF1918"/>
    <property type="match status" value="1"/>
</dbReference>